<evidence type="ECO:0000313" key="3">
    <source>
        <dbReference type="Proteomes" id="UP001273505"/>
    </source>
</evidence>
<protein>
    <submittedName>
        <fullName evidence="2">YchJ family metal-binding protein</fullName>
    </submittedName>
</protein>
<evidence type="ECO:0000259" key="1">
    <source>
        <dbReference type="Pfam" id="PF17775"/>
    </source>
</evidence>
<sequence length="134" mass="15109">MPLAAPNYCPCGSTVAASQCCSRFIYQGQAASTALELMRSRYSGHVCGAIEYLWETWSESTRHRTSIAAIREWATSCEWLGLEILDWQGGGHSDSQGTVTFSATYRIGQQTHRHLEKSAFCRENGFWRYFDHCA</sequence>
<dbReference type="InterPro" id="IPR048469">
    <property type="entry name" value="YchJ-like_M"/>
</dbReference>
<dbReference type="Gene3D" id="3.10.450.50">
    <property type="match status" value="1"/>
</dbReference>
<dbReference type="InterPro" id="IPR032710">
    <property type="entry name" value="NTF2-like_dom_sf"/>
</dbReference>
<dbReference type="EMBL" id="JAXAFO010000001">
    <property type="protein sequence ID" value="MDX6847836.1"/>
    <property type="molecule type" value="Genomic_DNA"/>
</dbReference>
<dbReference type="Pfam" id="PF17775">
    <property type="entry name" value="YchJ_M-like"/>
    <property type="match status" value="1"/>
</dbReference>
<gene>
    <name evidence="2" type="ORF">SCD92_00605</name>
</gene>
<keyword evidence="3" id="KW-1185">Reference proteome</keyword>
<reference evidence="2 3" key="1">
    <citation type="submission" date="2023-11" db="EMBL/GenBank/DDBJ databases">
        <title>Gilvimarinus fulvus sp. nov., isolated from the surface of Kelp.</title>
        <authorList>
            <person name="Sun Y.Y."/>
            <person name="Gong Y."/>
            <person name="Du Z.J."/>
        </authorList>
    </citation>
    <scope>NUCLEOTIDE SEQUENCE [LARGE SCALE GENOMIC DNA]</scope>
    <source>
        <strain evidence="2 3">SDUM040013</strain>
    </source>
</reference>
<dbReference type="Proteomes" id="UP001273505">
    <property type="component" value="Unassembled WGS sequence"/>
</dbReference>
<dbReference type="RefSeq" id="WP_302724437.1">
    <property type="nucleotide sequence ID" value="NZ_JAULRU010000797.1"/>
</dbReference>
<comment type="caution">
    <text evidence="2">The sequence shown here is derived from an EMBL/GenBank/DDBJ whole genome shotgun (WGS) entry which is preliminary data.</text>
</comment>
<evidence type="ECO:0000313" key="2">
    <source>
        <dbReference type="EMBL" id="MDX6847836.1"/>
    </source>
</evidence>
<accession>A0ABU4RUA4</accession>
<name>A0ABU4RUA4_9GAMM</name>
<feature type="domain" description="YchJ-like middle NTF2-like" evidence="1">
    <location>
        <begin position="33"/>
        <end position="131"/>
    </location>
</feature>
<organism evidence="2 3">
    <name type="scientific">Gilvimarinus gilvus</name>
    <dbReference type="NCBI Taxonomy" id="3058038"/>
    <lineage>
        <taxon>Bacteria</taxon>
        <taxon>Pseudomonadati</taxon>
        <taxon>Pseudomonadota</taxon>
        <taxon>Gammaproteobacteria</taxon>
        <taxon>Cellvibrionales</taxon>
        <taxon>Cellvibrionaceae</taxon>
        <taxon>Gilvimarinus</taxon>
    </lineage>
</organism>
<dbReference type="SUPFAM" id="SSF54427">
    <property type="entry name" value="NTF2-like"/>
    <property type="match status" value="1"/>
</dbReference>
<proteinExistence type="predicted"/>